<dbReference type="FunFam" id="1.10.287.130:FF:000001">
    <property type="entry name" value="Two-component sensor histidine kinase"/>
    <property type="match status" value="1"/>
</dbReference>
<evidence type="ECO:0000256" key="6">
    <source>
        <dbReference type="ARBA" id="ARBA00022679"/>
    </source>
</evidence>
<keyword evidence="7 17" id="KW-0812">Transmembrane</keyword>
<dbReference type="Pfam" id="PF02518">
    <property type="entry name" value="HATPase_c"/>
    <property type="match status" value="1"/>
</dbReference>
<proteinExistence type="predicted"/>
<dbReference type="RefSeq" id="WP_230499182.1">
    <property type="nucleotide sequence ID" value="NZ_CAKJTG010000061.1"/>
</dbReference>
<evidence type="ECO:0000256" key="2">
    <source>
        <dbReference type="ARBA" id="ARBA00004651"/>
    </source>
</evidence>
<evidence type="ECO:0000313" key="20">
    <source>
        <dbReference type="EMBL" id="CAG9610824.1"/>
    </source>
</evidence>
<keyword evidence="14 17" id="KW-0472">Membrane</keyword>
<dbReference type="InterPro" id="IPR005467">
    <property type="entry name" value="His_kinase_dom"/>
</dbReference>
<dbReference type="InterPro" id="IPR036097">
    <property type="entry name" value="HisK_dim/P_sf"/>
</dbReference>
<feature type="transmembrane region" description="Helical" evidence="17">
    <location>
        <begin position="161"/>
        <end position="182"/>
    </location>
</feature>
<keyword evidence="13" id="KW-0843">Virulence</keyword>
<keyword evidence="4" id="KW-1003">Cell membrane</keyword>
<evidence type="ECO:0000256" key="1">
    <source>
        <dbReference type="ARBA" id="ARBA00000085"/>
    </source>
</evidence>
<evidence type="ECO:0000256" key="5">
    <source>
        <dbReference type="ARBA" id="ARBA00022553"/>
    </source>
</evidence>
<keyword evidence="8" id="KW-0547">Nucleotide-binding</keyword>
<dbReference type="InterPro" id="IPR003594">
    <property type="entry name" value="HATPase_dom"/>
</dbReference>
<dbReference type="EMBL" id="CAKJTG010000061">
    <property type="protein sequence ID" value="CAG9610824.1"/>
    <property type="molecule type" value="Genomic_DNA"/>
</dbReference>
<dbReference type="InterPro" id="IPR036890">
    <property type="entry name" value="HATPase_C_sf"/>
</dbReference>
<accession>A0A9C7GEB6</accession>
<evidence type="ECO:0000259" key="18">
    <source>
        <dbReference type="PROSITE" id="PS50109"/>
    </source>
</evidence>
<comment type="function">
    <text evidence="15">Member of the two-component regulatory system HssS/HssR involved in intracellular heme homeostasis and tempering of staphylococcal virulence. HssS functions as a heme sensor histidine kinase which is autophosphorylated at a histidine residue and transfers its phosphate group to an aspartate residue of HssR. HssR/HssS activates the expression of hrtAB, an efflux pump, in response to extracellular heme, hemin, hemoglobin or blood.</text>
</comment>
<dbReference type="CDD" id="cd00082">
    <property type="entry name" value="HisKA"/>
    <property type="match status" value="1"/>
</dbReference>
<dbReference type="InterPro" id="IPR050398">
    <property type="entry name" value="HssS/ArlS-like"/>
</dbReference>
<gene>
    <name evidence="20" type="primary">hssS_2</name>
    <name evidence="20" type="ORF">NEOCIP111885_04606</name>
</gene>
<dbReference type="SUPFAM" id="SSF158472">
    <property type="entry name" value="HAMP domain-like"/>
    <property type="match status" value="1"/>
</dbReference>
<evidence type="ECO:0000313" key="21">
    <source>
        <dbReference type="Proteomes" id="UP000789845"/>
    </source>
</evidence>
<evidence type="ECO:0000256" key="8">
    <source>
        <dbReference type="ARBA" id="ARBA00022741"/>
    </source>
</evidence>
<dbReference type="CDD" id="cd06225">
    <property type="entry name" value="HAMP"/>
    <property type="match status" value="1"/>
</dbReference>
<dbReference type="EC" id="2.7.13.3" evidence="3"/>
<sequence length="466" mass="52891">MKTLYVKFIVVTIGMMFISFILAFLISNIHYQKTLKPVNDQKNTKVALDIASFASEHPNLNLKEYLESISLVGYQLYLVDTDGNEFFFGEPFRDKGLSDSTKQSVLNGTIFHGILQFPQKTFVTGFFANELKNTIGVPLKYNGESFALFVRPDIKFLFNEMHILFGWILVLAISLTIIMVIINTKYLVKPISKLTKATKLLANGNYKVEFGIARHDELGELSHSFFRMARKLEQIDDMRKEFISNISHDIQSPLSNIKGYTNLLDNNSISKEETTKYISIINGEIRRLSTLTEQLLLLASLDRDEEFMVKKLFNVGQQLKELIRNYQWAINEKGIMLSYTLPDIELLGDPSLLETVWDNLLSNAIKYNKPNGSIEIVIEAREGSIFVTFEDTGIGMKDTELERIFDRFYRADVSRTRTIEGTGLGLSIVATIVKLHGGNITVKSKEKEGTSFIVELSHGDRSLASK</sequence>
<feature type="domain" description="Histidine kinase" evidence="18">
    <location>
        <begin position="245"/>
        <end position="460"/>
    </location>
</feature>
<dbReference type="SUPFAM" id="SSF47384">
    <property type="entry name" value="Homodimeric domain of signal transducing histidine kinase"/>
    <property type="match status" value="1"/>
</dbReference>
<dbReference type="InterPro" id="IPR004358">
    <property type="entry name" value="Sig_transdc_His_kin-like_C"/>
</dbReference>
<evidence type="ECO:0000256" key="9">
    <source>
        <dbReference type="ARBA" id="ARBA00022777"/>
    </source>
</evidence>
<dbReference type="PROSITE" id="PS50109">
    <property type="entry name" value="HIS_KIN"/>
    <property type="match status" value="1"/>
</dbReference>
<evidence type="ECO:0000256" key="10">
    <source>
        <dbReference type="ARBA" id="ARBA00022840"/>
    </source>
</evidence>
<keyword evidence="21" id="KW-1185">Reference proteome</keyword>
<dbReference type="SMART" id="SM00304">
    <property type="entry name" value="HAMP"/>
    <property type="match status" value="1"/>
</dbReference>
<dbReference type="PANTHER" id="PTHR45528:SF11">
    <property type="entry name" value="HISTIDINE KINASE"/>
    <property type="match status" value="1"/>
</dbReference>
<evidence type="ECO:0000256" key="15">
    <source>
        <dbReference type="ARBA" id="ARBA00037219"/>
    </source>
</evidence>
<reference evidence="20" key="1">
    <citation type="submission" date="2021-10" db="EMBL/GenBank/DDBJ databases">
        <authorList>
            <person name="Criscuolo A."/>
        </authorList>
    </citation>
    <scope>NUCLEOTIDE SEQUENCE</scope>
    <source>
        <strain evidence="20">CIP111885</strain>
    </source>
</reference>
<dbReference type="AlphaFoldDB" id="A0A9C7GEB6"/>
<dbReference type="GO" id="GO:0000155">
    <property type="term" value="F:phosphorelay sensor kinase activity"/>
    <property type="evidence" value="ECO:0007669"/>
    <property type="project" value="InterPro"/>
</dbReference>
<evidence type="ECO:0000256" key="3">
    <source>
        <dbReference type="ARBA" id="ARBA00012438"/>
    </source>
</evidence>
<evidence type="ECO:0000256" key="12">
    <source>
        <dbReference type="ARBA" id="ARBA00023012"/>
    </source>
</evidence>
<dbReference type="InterPro" id="IPR003661">
    <property type="entry name" value="HisK_dim/P_dom"/>
</dbReference>
<dbReference type="Gene3D" id="1.10.287.130">
    <property type="match status" value="1"/>
</dbReference>
<keyword evidence="12" id="KW-0902">Two-component regulatory system</keyword>
<evidence type="ECO:0000256" key="17">
    <source>
        <dbReference type="SAM" id="Phobius"/>
    </source>
</evidence>
<dbReference type="GO" id="GO:0005524">
    <property type="term" value="F:ATP binding"/>
    <property type="evidence" value="ECO:0007669"/>
    <property type="project" value="UniProtKB-KW"/>
</dbReference>
<dbReference type="SMART" id="SM00387">
    <property type="entry name" value="HATPase_c"/>
    <property type="match status" value="1"/>
</dbReference>
<dbReference type="GO" id="GO:0005886">
    <property type="term" value="C:plasma membrane"/>
    <property type="evidence" value="ECO:0007669"/>
    <property type="project" value="UniProtKB-SubCell"/>
</dbReference>
<evidence type="ECO:0000256" key="14">
    <source>
        <dbReference type="ARBA" id="ARBA00023136"/>
    </source>
</evidence>
<comment type="caution">
    <text evidence="20">The sequence shown here is derived from an EMBL/GenBank/DDBJ whole genome shotgun (WGS) entry which is preliminary data.</text>
</comment>
<dbReference type="SUPFAM" id="SSF55874">
    <property type="entry name" value="ATPase domain of HSP90 chaperone/DNA topoisomerase II/histidine kinase"/>
    <property type="match status" value="1"/>
</dbReference>
<protein>
    <recommendedName>
        <fullName evidence="16">Heme sensor protein HssS</fullName>
        <ecNumber evidence="3">2.7.13.3</ecNumber>
    </recommendedName>
</protein>
<evidence type="ECO:0000256" key="11">
    <source>
        <dbReference type="ARBA" id="ARBA00022989"/>
    </source>
</evidence>
<keyword evidence="6 20" id="KW-0808">Transferase</keyword>
<evidence type="ECO:0000256" key="16">
    <source>
        <dbReference type="ARBA" id="ARBA00040841"/>
    </source>
</evidence>
<name>A0A9C7GEB6_9BACI</name>
<organism evidence="20 21">
    <name type="scientific">Pseudoneobacillus rhizosphaerae</name>
    <dbReference type="NCBI Taxonomy" id="2880968"/>
    <lineage>
        <taxon>Bacteria</taxon>
        <taxon>Bacillati</taxon>
        <taxon>Bacillota</taxon>
        <taxon>Bacilli</taxon>
        <taxon>Bacillales</taxon>
        <taxon>Bacillaceae</taxon>
        <taxon>Pseudoneobacillus</taxon>
    </lineage>
</organism>
<keyword evidence="9" id="KW-0418">Kinase</keyword>
<evidence type="ECO:0000259" key="19">
    <source>
        <dbReference type="PROSITE" id="PS50885"/>
    </source>
</evidence>
<dbReference type="Pfam" id="PF00512">
    <property type="entry name" value="HisKA"/>
    <property type="match status" value="1"/>
</dbReference>
<dbReference type="InterPro" id="IPR003660">
    <property type="entry name" value="HAMP_dom"/>
</dbReference>
<evidence type="ECO:0000256" key="7">
    <source>
        <dbReference type="ARBA" id="ARBA00022692"/>
    </source>
</evidence>
<dbReference type="CDD" id="cd00075">
    <property type="entry name" value="HATPase"/>
    <property type="match status" value="1"/>
</dbReference>
<dbReference type="Proteomes" id="UP000789845">
    <property type="component" value="Unassembled WGS sequence"/>
</dbReference>
<comment type="subcellular location">
    <subcellularLocation>
        <location evidence="2">Cell membrane</location>
        <topology evidence="2">Multi-pass membrane protein</topology>
    </subcellularLocation>
</comment>
<comment type="catalytic activity">
    <reaction evidence="1">
        <text>ATP + protein L-histidine = ADP + protein N-phospho-L-histidine.</text>
        <dbReference type="EC" id="2.7.13.3"/>
    </reaction>
</comment>
<dbReference type="PANTHER" id="PTHR45528">
    <property type="entry name" value="SENSOR HISTIDINE KINASE CPXA"/>
    <property type="match status" value="1"/>
</dbReference>
<keyword evidence="10" id="KW-0067">ATP-binding</keyword>
<dbReference type="SMART" id="SM00388">
    <property type="entry name" value="HisKA"/>
    <property type="match status" value="1"/>
</dbReference>
<dbReference type="PRINTS" id="PR00344">
    <property type="entry name" value="BCTRLSENSOR"/>
</dbReference>
<feature type="domain" description="HAMP" evidence="19">
    <location>
        <begin position="185"/>
        <end position="237"/>
    </location>
</feature>
<evidence type="ECO:0000256" key="4">
    <source>
        <dbReference type="ARBA" id="ARBA00022475"/>
    </source>
</evidence>
<dbReference type="Gene3D" id="6.10.340.10">
    <property type="match status" value="1"/>
</dbReference>
<dbReference type="Pfam" id="PF00672">
    <property type="entry name" value="HAMP"/>
    <property type="match status" value="1"/>
</dbReference>
<keyword evidence="5" id="KW-0597">Phosphoprotein</keyword>
<keyword evidence="11 17" id="KW-1133">Transmembrane helix</keyword>
<evidence type="ECO:0000256" key="13">
    <source>
        <dbReference type="ARBA" id="ARBA00023026"/>
    </source>
</evidence>
<dbReference type="FunFam" id="3.30.565.10:FF:000006">
    <property type="entry name" value="Sensor histidine kinase WalK"/>
    <property type="match status" value="1"/>
</dbReference>
<dbReference type="Gene3D" id="3.30.565.10">
    <property type="entry name" value="Histidine kinase-like ATPase, C-terminal domain"/>
    <property type="match status" value="1"/>
</dbReference>
<feature type="transmembrane region" description="Helical" evidence="17">
    <location>
        <begin position="6"/>
        <end position="26"/>
    </location>
</feature>
<dbReference type="PROSITE" id="PS50885">
    <property type="entry name" value="HAMP"/>
    <property type="match status" value="1"/>
</dbReference>